<organism evidence="6 7">
    <name type="scientific">Sulfuricella denitrificans (strain DSM 22764 / NBRC 105220 / skB26)</name>
    <dbReference type="NCBI Taxonomy" id="1163617"/>
    <lineage>
        <taxon>Bacteria</taxon>
        <taxon>Pseudomonadati</taxon>
        <taxon>Pseudomonadota</taxon>
        <taxon>Betaproteobacteria</taxon>
        <taxon>Nitrosomonadales</taxon>
        <taxon>Sulfuricellaceae</taxon>
        <taxon>Sulfuricella</taxon>
    </lineage>
</organism>
<evidence type="ECO:0000256" key="3">
    <source>
        <dbReference type="ARBA" id="ARBA00022723"/>
    </source>
</evidence>
<dbReference type="NCBIfam" id="TIGR02481">
    <property type="entry name" value="hemeryth_dom"/>
    <property type="match status" value="1"/>
</dbReference>
<evidence type="ECO:0000256" key="4">
    <source>
        <dbReference type="ARBA" id="ARBA00023004"/>
    </source>
</evidence>
<dbReference type="InterPro" id="IPR035938">
    <property type="entry name" value="Hemerythrin-like_sf"/>
</dbReference>
<dbReference type="Proteomes" id="UP000015559">
    <property type="component" value="Chromosome"/>
</dbReference>
<dbReference type="CDD" id="cd12107">
    <property type="entry name" value="Hemerythrin"/>
    <property type="match status" value="1"/>
</dbReference>
<dbReference type="KEGG" id="sdr:SCD_n00023"/>
<keyword evidence="7" id="KW-1185">Reference proteome</keyword>
<protein>
    <submittedName>
        <fullName evidence="6">Hemerythrin-like metal-binding protein</fullName>
    </submittedName>
</protein>
<dbReference type="InterPro" id="IPR050669">
    <property type="entry name" value="Hemerythrin"/>
</dbReference>
<dbReference type="PANTHER" id="PTHR37164">
    <property type="entry name" value="BACTERIOHEMERYTHRIN"/>
    <property type="match status" value="1"/>
</dbReference>
<dbReference type="NCBIfam" id="NF033749">
    <property type="entry name" value="bact_hemeryth"/>
    <property type="match status" value="1"/>
</dbReference>
<gene>
    <name evidence="6" type="ORF">SCD_n00023</name>
</gene>
<dbReference type="RefSeq" id="WP_009207183.1">
    <property type="nucleotide sequence ID" value="NC_022357.1"/>
</dbReference>
<dbReference type="HOGENOM" id="CLU_086902_2_0_4"/>
<dbReference type="InterPro" id="IPR012312">
    <property type="entry name" value="Hemerythrin-like"/>
</dbReference>
<keyword evidence="2" id="KW-0561">Oxygen transport</keyword>
<feature type="domain" description="Hemerythrin-like" evidence="5">
    <location>
        <begin position="17"/>
        <end position="129"/>
    </location>
</feature>
<dbReference type="GO" id="GO:0046872">
    <property type="term" value="F:metal ion binding"/>
    <property type="evidence" value="ECO:0007669"/>
    <property type="project" value="UniProtKB-KW"/>
</dbReference>
<evidence type="ECO:0000256" key="1">
    <source>
        <dbReference type="ARBA" id="ARBA00010587"/>
    </source>
</evidence>
<dbReference type="AlphaFoldDB" id="S6AZC9"/>
<comment type="similarity">
    <text evidence="1">Belongs to the hemerythrin family.</text>
</comment>
<dbReference type="OrthoDB" id="5296936at2"/>
<keyword evidence="2" id="KW-0813">Transport</keyword>
<dbReference type="SUPFAM" id="SSF47188">
    <property type="entry name" value="Hemerythrin-like"/>
    <property type="match status" value="1"/>
</dbReference>
<dbReference type="EMBL" id="AP013066">
    <property type="protein sequence ID" value="BAN33872.1"/>
    <property type="molecule type" value="Genomic_DNA"/>
</dbReference>
<dbReference type="STRING" id="1163617.SCD_n00023"/>
<keyword evidence="4" id="KW-0408">Iron</keyword>
<keyword evidence="3" id="KW-0479">Metal-binding</keyword>
<dbReference type="PROSITE" id="PS00550">
    <property type="entry name" value="HEMERYTHRINS"/>
    <property type="match status" value="1"/>
</dbReference>
<evidence type="ECO:0000313" key="7">
    <source>
        <dbReference type="Proteomes" id="UP000015559"/>
    </source>
</evidence>
<evidence type="ECO:0000313" key="6">
    <source>
        <dbReference type="EMBL" id="BAN33872.1"/>
    </source>
</evidence>
<name>S6AZC9_SULDS</name>
<dbReference type="InterPro" id="IPR012827">
    <property type="entry name" value="Hemerythrin_metal-bd"/>
</dbReference>
<proteinExistence type="inferred from homology"/>
<accession>S6AZC9</accession>
<dbReference type="eggNOG" id="COG2703">
    <property type="taxonomic scope" value="Bacteria"/>
</dbReference>
<dbReference type="Gene3D" id="1.20.120.50">
    <property type="entry name" value="Hemerythrin-like"/>
    <property type="match status" value="1"/>
</dbReference>
<dbReference type="Pfam" id="PF01814">
    <property type="entry name" value="Hemerythrin"/>
    <property type="match status" value="1"/>
</dbReference>
<evidence type="ECO:0000259" key="5">
    <source>
        <dbReference type="Pfam" id="PF01814"/>
    </source>
</evidence>
<dbReference type="GO" id="GO:0005344">
    <property type="term" value="F:oxygen carrier activity"/>
    <property type="evidence" value="ECO:0007669"/>
    <property type="project" value="UniProtKB-KW"/>
</dbReference>
<dbReference type="PANTHER" id="PTHR37164:SF1">
    <property type="entry name" value="BACTERIOHEMERYTHRIN"/>
    <property type="match status" value="1"/>
</dbReference>
<sequence length="151" mass="17612">MADAVPWKKEYSVNDPELDEQHKLLIQMINDLHGVIVKKHDPGTVCEVLARLIHYTRTHFEEEEALMRNSDFPGYEAHKARHEQFINEVEALKRRAKMSHGSEQLVGMEMLFKLKDWLVDHIVVMDMDYSRHVQSRSAVRGTVKSWLGKFG</sequence>
<evidence type="ECO:0000256" key="2">
    <source>
        <dbReference type="ARBA" id="ARBA00022621"/>
    </source>
</evidence>
<dbReference type="InterPro" id="IPR016131">
    <property type="entry name" value="Haemerythrin_Fe_BS"/>
</dbReference>
<reference evidence="6 7" key="1">
    <citation type="journal article" date="2012" name="Appl. Environ. Microbiol.">
        <title>Draft genome sequence of a psychrotolerant sulfur-oxidizing bacterium, Sulfuricella denitrificans skB26, and proteomic insights into cold adaptation.</title>
        <authorList>
            <person name="Watanabe T."/>
            <person name="Kojima H."/>
            <person name="Fukui M."/>
        </authorList>
    </citation>
    <scope>NUCLEOTIDE SEQUENCE [LARGE SCALE GENOMIC DNA]</scope>
    <source>
        <strain evidence="7">skB26</strain>
    </source>
</reference>